<feature type="domain" description="Sulfotransferase" evidence="3">
    <location>
        <begin position="9"/>
        <end position="207"/>
    </location>
</feature>
<dbReference type="InterPro" id="IPR027417">
    <property type="entry name" value="P-loop_NTPase"/>
</dbReference>
<reference evidence="4" key="1">
    <citation type="submission" date="2020-02" db="EMBL/GenBank/DDBJ databases">
        <authorList>
            <person name="Meier V. D."/>
        </authorList>
    </citation>
    <scope>NUCLEOTIDE SEQUENCE</scope>
    <source>
        <strain evidence="4">AVDCRST_MAG24</strain>
    </source>
</reference>
<protein>
    <recommendedName>
        <fullName evidence="3">Sulfotransferase domain-containing protein</fullName>
    </recommendedName>
</protein>
<dbReference type="Gene3D" id="3.40.50.300">
    <property type="entry name" value="P-loop containing nucleotide triphosphate hydrolases"/>
    <property type="match status" value="1"/>
</dbReference>
<dbReference type="InterPro" id="IPR000863">
    <property type="entry name" value="Sulfotransferase_dom"/>
</dbReference>
<dbReference type="EMBL" id="CADCUF010000139">
    <property type="protein sequence ID" value="CAA9332435.1"/>
    <property type="molecule type" value="Genomic_DNA"/>
</dbReference>
<evidence type="ECO:0000256" key="2">
    <source>
        <dbReference type="ARBA" id="ARBA00023180"/>
    </source>
</evidence>
<dbReference type="InterPro" id="IPR037359">
    <property type="entry name" value="NST/OST"/>
</dbReference>
<evidence type="ECO:0000259" key="3">
    <source>
        <dbReference type="Pfam" id="PF00685"/>
    </source>
</evidence>
<dbReference type="PANTHER" id="PTHR10605">
    <property type="entry name" value="HEPARAN SULFATE SULFOTRANSFERASE"/>
    <property type="match status" value="1"/>
</dbReference>
<keyword evidence="1" id="KW-0808">Transferase</keyword>
<gene>
    <name evidence="4" type="ORF">AVDCRST_MAG24-878</name>
</gene>
<evidence type="ECO:0000313" key="4">
    <source>
        <dbReference type="EMBL" id="CAA9332435.1"/>
    </source>
</evidence>
<keyword evidence="2" id="KW-0325">Glycoprotein</keyword>
<dbReference type="SUPFAM" id="SSF52540">
    <property type="entry name" value="P-loop containing nucleoside triphosphate hydrolases"/>
    <property type="match status" value="1"/>
</dbReference>
<accession>A0A6J4LH40</accession>
<evidence type="ECO:0000256" key="1">
    <source>
        <dbReference type="ARBA" id="ARBA00022679"/>
    </source>
</evidence>
<organism evidence="4">
    <name type="scientific">uncultured Nocardioidaceae bacterium</name>
    <dbReference type="NCBI Taxonomy" id="253824"/>
    <lineage>
        <taxon>Bacteria</taxon>
        <taxon>Bacillati</taxon>
        <taxon>Actinomycetota</taxon>
        <taxon>Actinomycetes</taxon>
        <taxon>Propionibacteriales</taxon>
        <taxon>Nocardioidaceae</taxon>
        <taxon>environmental samples</taxon>
    </lineage>
</organism>
<proteinExistence type="predicted"/>
<dbReference type="AlphaFoldDB" id="A0A6J4LH40"/>
<sequence length="281" mass="31260">MRPDAVPINVAIVGVQKAATSTLHALLADHPEVARTTRKELHFFDDERRDWSRPDYSRYHGVRTASSQWAAVDATPAYLFWPGALARMRAYDADMPLIASFRDPVERAFSQWLMQKGREASTPGFNTLVLRSLDAGAAQVHPKRLRSRSIVARGFYGHQLSGAFDSFARSQWLLLDFDDVVADQAAVCRRMTDFIGLRALDGRATPVQQRKSAPLPDTALRPPRPSVLTRLAAAYDRDLALFEELSGVSTARWPTRRLVEGSLDVDAWAATFQNKLAGTAP</sequence>
<name>A0A6J4LH40_9ACTN</name>
<dbReference type="GO" id="GO:0008146">
    <property type="term" value="F:sulfotransferase activity"/>
    <property type="evidence" value="ECO:0007669"/>
    <property type="project" value="InterPro"/>
</dbReference>
<dbReference type="Pfam" id="PF00685">
    <property type="entry name" value="Sulfotransfer_1"/>
    <property type="match status" value="1"/>
</dbReference>
<dbReference type="PANTHER" id="PTHR10605:SF56">
    <property type="entry name" value="BIFUNCTIONAL HEPARAN SULFATE N-DEACETYLASE_N-SULFOTRANSFERASE"/>
    <property type="match status" value="1"/>
</dbReference>